<dbReference type="EMBL" id="UINC01000961">
    <property type="protein sequence ID" value="SUZ65466.1"/>
    <property type="molecule type" value="Genomic_DNA"/>
</dbReference>
<dbReference type="GO" id="GO:0016787">
    <property type="term" value="F:hydrolase activity"/>
    <property type="evidence" value="ECO:0007669"/>
    <property type="project" value="UniProtKB-KW"/>
</dbReference>
<dbReference type="GO" id="GO:0004521">
    <property type="term" value="F:RNA endonuclease activity"/>
    <property type="evidence" value="ECO:0007669"/>
    <property type="project" value="InterPro"/>
</dbReference>
<dbReference type="Pfam" id="PF03755">
    <property type="entry name" value="YicC-like_N"/>
    <property type="match status" value="1"/>
</dbReference>
<dbReference type="AlphaFoldDB" id="A0A381PEP4"/>
<proteinExistence type="inferred from homology"/>
<evidence type="ECO:0000256" key="1">
    <source>
        <dbReference type="ARBA" id="ARBA00001968"/>
    </source>
</evidence>
<evidence type="ECO:0008006" key="9">
    <source>
        <dbReference type="Google" id="ProtNLM"/>
    </source>
</evidence>
<comment type="similarity">
    <text evidence="5">Belongs to the YicC/YloC family.</text>
</comment>
<protein>
    <recommendedName>
        <fullName evidence="9">YicC family protein</fullName>
    </recommendedName>
</protein>
<accession>A0A381PEP4</accession>
<dbReference type="PANTHER" id="PTHR30636">
    <property type="entry name" value="UPF0701 PROTEIN YICC"/>
    <property type="match status" value="1"/>
</dbReference>
<evidence type="ECO:0000256" key="3">
    <source>
        <dbReference type="ARBA" id="ARBA00022759"/>
    </source>
</evidence>
<evidence type="ECO:0000259" key="6">
    <source>
        <dbReference type="Pfam" id="PF03755"/>
    </source>
</evidence>
<dbReference type="NCBIfam" id="TIGR00255">
    <property type="entry name" value="YicC/YloC family endoribonuclease"/>
    <property type="match status" value="1"/>
</dbReference>
<evidence type="ECO:0000256" key="2">
    <source>
        <dbReference type="ARBA" id="ARBA00022722"/>
    </source>
</evidence>
<evidence type="ECO:0000259" key="7">
    <source>
        <dbReference type="Pfam" id="PF08340"/>
    </source>
</evidence>
<comment type="cofactor">
    <cofactor evidence="1">
        <name>a divalent metal cation</name>
        <dbReference type="ChEBI" id="CHEBI:60240"/>
    </cofactor>
</comment>
<dbReference type="Pfam" id="PF08340">
    <property type="entry name" value="YicC-like_C"/>
    <property type="match status" value="1"/>
</dbReference>
<reference evidence="8" key="1">
    <citation type="submission" date="2018-05" db="EMBL/GenBank/DDBJ databases">
        <authorList>
            <person name="Lanie J.A."/>
            <person name="Ng W.-L."/>
            <person name="Kazmierczak K.M."/>
            <person name="Andrzejewski T.M."/>
            <person name="Davidsen T.M."/>
            <person name="Wayne K.J."/>
            <person name="Tettelin H."/>
            <person name="Glass J.I."/>
            <person name="Rusch D."/>
            <person name="Podicherti R."/>
            <person name="Tsui H.-C.T."/>
            <person name="Winkler M.E."/>
        </authorList>
    </citation>
    <scope>NUCLEOTIDE SEQUENCE</scope>
</reference>
<evidence type="ECO:0000313" key="8">
    <source>
        <dbReference type="EMBL" id="SUZ65466.1"/>
    </source>
</evidence>
<keyword evidence="3" id="KW-0255">Endonuclease</keyword>
<feature type="domain" description="Endoribonuclease YicC-like N-terminal" evidence="6">
    <location>
        <begin position="23"/>
        <end position="176"/>
    </location>
</feature>
<evidence type="ECO:0000256" key="5">
    <source>
        <dbReference type="ARBA" id="ARBA00035648"/>
    </source>
</evidence>
<dbReference type="InterPro" id="IPR013551">
    <property type="entry name" value="YicC-like_C"/>
</dbReference>
<sequence length="309" mass="35619">MLDVLVLLAIEWRLYCAKFAVMMLSMTAFSRQQLEKAWGSLTWEIRSVNHRYLETSIKLPEAFSSLENSIREIVRKRLQRGKVECRLRFQATESISLDMQINKELVQKVTQVNSEIQNLIGSTSQLSSMEVLRWPGVITGQQIDVEAVGSEAVQLFEAALEGLIESREREGESLKQALFQRVTSIREIVASVRERMPYILDRQRKSLEDKLAELKVELDPARLEQEIVVFAQKADIDEELDRIDSHLKEVERVFEIKGQKGRRLDFLMQELNREANTLSSKSIVVETTLGAVELKVLVEQMREQIQNVE</sequence>
<keyword evidence="2" id="KW-0540">Nuclease</keyword>
<organism evidence="8">
    <name type="scientific">marine metagenome</name>
    <dbReference type="NCBI Taxonomy" id="408172"/>
    <lineage>
        <taxon>unclassified sequences</taxon>
        <taxon>metagenomes</taxon>
        <taxon>ecological metagenomes</taxon>
    </lineage>
</organism>
<gene>
    <name evidence="8" type="ORF">METZ01_LOCUS18320</name>
</gene>
<dbReference type="InterPro" id="IPR005229">
    <property type="entry name" value="YicC/YloC-like"/>
</dbReference>
<feature type="domain" description="Endoribonuclease YicC-like C-terminal" evidence="7">
    <location>
        <begin position="192"/>
        <end position="309"/>
    </location>
</feature>
<dbReference type="InterPro" id="IPR013527">
    <property type="entry name" value="YicC-like_N"/>
</dbReference>
<name>A0A381PEP4_9ZZZZ</name>
<dbReference type="PANTHER" id="PTHR30636:SF3">
    <property type="entry name" value="UPF0701 PROTEIN YICC"/>
    <property type="match status" value="1"/>
</dbReference>
<evidence type="ECO:0000256" key="4">
    <source>
        <dbReference type="ARBA" id="ARBA00022801"/>
    </source>
</evidence>
<keyword evidence="4" id="KW-0378">Hydrolase</keyword>